<dbReference type="PANTHER" id="PTHR38764:SF1">
    <property type="entry name" value="ACYL CARRIER PROTEIN PHOSPHODIESTERASE"/>
    <property type="match status" value="1"/>
</dbReference>
<evidence type="ECO:0000256" key="2">
    <source>
        <dbReference type="ARBA" id="ARBA00022801"/>
    </source>
</evidence>
<name>A0AAT9GKZ7_9BACT</name>
<dbReference type="PANTHER" id="PTHR38764">
    <property type="entry name" value="ACYL CARRIER PROTEIN PHOSPHODIESTERASE"/>
    <property type="match status" value="1"/>
</dbReference>
<dbReference type="EMBL" id="AP029612">
    <property type="protein sequence ID" value="BFG71275.1"/>
    <property type="molecule type" value="Genomic_DNA"/>
</dbReference>
<keyword evidence="2" id="KW-0378">Hydrolase</keyword>
<reference evidence="4" key="1">
    <citation type="submission" date="2024-02" db="EMBL/GenBank/DDBJ databases">
        <title>Sediminibacterium planktonica sp. nov. and Sediminibacterium longus sp. nov., isolated from surface lake and river water.</title>
        <authorList>
            <person name="Watanabe K."/>
            <person name="Takemine S."/>
            <person name="Ishii Y."/>
            <person name="Ogata Y."/>
            <person name="Shindo C."/>
            <person name="Suda W."/>
        </authorList>
    </citation>
    <scope>NUCLEOTIDE SEQUENCE</scope>
    <source>
        <strain evidence="4">KACHI17</strain>
    </source>
</reference>
<keyword evidence="3" id="KW-0443">Lipid metabolism</keyword>
<evidence type="ECO:0000313" key="4">
    <source>
        <dbReference type="EMBL" id="BFG71275.1"/>
    </source>
</evidence>
<dbReference type="GO" id="GO:0006633">
    <property type="term" value="P:fatty acid biosynthetic process"/>
    <property type="evidence" value="ECO:0007669"/>
    <property type="project" value="InterPro"/>
</dbReference>
<dbReference type="RefSeq" id="WP_353548910.1">
    <property type="nucleotide sequence ID" value="NZ_AP029612.1"/>
</dbReference>
<evidence type="ECO:0000256" key="1">
    <source>
        <dbReference type="ARBA" id="ARBA00022516"/>
    </source>
</evidence>
<proteinExistence type="predicted"/>
<dbReference type="AlphaFoldDB" id="A0AAT9GKZ7"/>
<evidence type="ECO:0000256" key="3">
    <source>
        <dbReference type="ARBA" id="ARBA00023098"/>
    </source>
</evidence>
<sequence>MNYLAHAFLSFDDSGLLIGNMISDFVKGKKQFDYTTDIQKGIRLHRMIDTFTDAHPATQAAKKLLKPAVGPYAGAFIDVVYDHFLAIDTSIRSDEEWKAFAQQTYATLQAHEPFLPEKFARMLPYMSSQNWLYNYRYKWGIEKSFEGVVRRASYLQDSSTAYQLFEDHYPLLQEAYHAFFPDVKKMAADFSNAL</sequence>
<keyword evidence="1" id="KW-0444">Lipid biosynthesis</keyword>
<dbReference type="Pfam" id="PF04336">
    <property type="entry name" value="ACP_PD"/>
    <property type="match status" value="1"/>
</dbReference>
<protein>
    <submittedName>
        <fullName evidence="4">Acyl carrier protein phosphodiesterase</fullName>
    </submittedName>
</protein>
<dbReference type="GO" id="GO:0008770">
    <property type="term" value="F:[acyl-carrier-protein] phosphodiesterase activity"/>
    <property type="evidence" value="ECO:0007669"/>
    <property type="project" value="InterPro"/>
</dbReference>
<dbReference type="InterPro" id="IPR007431">
    <property type="entry name" value="ACP_PD"/>
</dbReference>
<dbReference type="PIRSF" id="PIRSF011489">
    <property type="entry name" value="DUF479"/>
    <property type="match status" value="1"/>
</dbReference>
<organism evidence="4">
    <name type="scientific">Sediminibacterium sp. KACHI17</name>
    <dbReference type="NCBI Taxonomy" id="1751071"/>
    <lineage>
        <taxon>Bacteria</taxon>
        <taxon>Pseudomonadati</taxon>
        <taxon>Bacteroidota</taxon>
        <taxon>Chitinophagia</taxon>
        <taxon>Chitinophagales</taxon>
        <taxon>Chitinophagaceae</taxon>
        <taxon>Sediminibacterium</taxon>
    </lineage>
</organism>
<accession>A0AAT9GKZ7</accession>
<gene>
    <name evidence="4" type="ORF">KACHI17_21560</name>
</gene>